<sequence length="170" mass="20069">MKGIPDLRTKKEGQVKGKGRCKKMNNKPDYYLTMGSELGDPTLGKVLLPHVIELNRLLGMYCNKIYCSELEEIALTLRVGGEIWIIDFEGCKNMWLSKKKKYIALEIGMPPEKWRNKSSEELREFIMFYFSEALEMIVKRIRKEKWDIKEIELKHDFSIVRKMFLNKSIE</sequence>
<accession>A0ABM6ISF1</accession>
<reference evidence="1 2" key="1">
    <citation type="submission" date="2017-01" db="EMBL/GenBank/DDBJ databases">
        <title>Planococcus faecalis genome complete sequence.</title>
        <authorList>
            <person name="Lee P.C."/>
        </authorList>
    </citation>
    <scope>NUCLEOTIDE SEQUENCE [LARGE SCALE GENOMIC DNA]</scope>
    <source>
        <strain evidence="1 2">AJ003</strain>
    </source>
</reference>
<dbReference type="Proteomes" id="UP000189661">
    <property type="component" value="Chromosome"/>
</dbReference>
<evidence type="ECO:0000313" key="1">
    <source>
        <dbReference type="EMBL" id="AQU79534.1"/>
    </source>
</evidence>
<gene>
    <name evidence="1" type="ORF">AJGP001_09805</name>
</gene>
<proteinExistence type="predicted"/>
<protein>
    <submittedName>
        <fullName evidence="1">Uncharacterized protein</fullName>
    </submittedName>
</protein>
<keyword evidence="2" id="KW-1185">Reference proteome</keyword>
<name>A0ABM6ISF1_9BACL</name>
<dbReference type="EMBL" id="CP019401">
    <property type="protein sequence ID" value="AQU79534.1"/>
    <property type="molecule type" value="Genomic_DNA"/>
</dbReference>
<organism evidence="1 2">
    <name type="scientific">Planococcus faecalis</name>
    <dbReference type="NCBI Taxonomy" id="1598147"/>
    <lineage>
        <taxon>Bacteria</taxon>
        <taxon>Bacillati</taxon>
        <taxon>Bacillota</taxon>
        <taxon>Bacilli</taxon>
        <taxon>Bacillales</taxon>
        <taxon>Caryophanaceae</taxon>
        <taxon>Planococcus</taxon>
    </lineage>
</organism>
<evidence type="ECO:0000313" key="2">
    <source>
        <dbReference type="Proteomes" id="UP000189661"/>
    </source>
</evidence>